<accession>A0AAV7SQ50</accession>
<evidence type="ECO:0000256" key="1">
    <source>
        <dbReference type="SAM" id="MobiDB-lite"/>
    </source>
</evidence>
<name>A0AAV7SQ50_PLEWA</name>
<sequence length="111" mass="12532">MTNLADCEERRAAHVATTLCTGGAQEEEERGAGMRQEEESNNCRQRIQHCPRPTTRPPRADSMNSMEDEDGEEVFLISFTNDLKRHRRPQPTCTIDVESCMVKPLKTPGSL</sequence>
<proteinExistence type="predicted"/>
<keyword evidence="3" id="KW-1185">Reference proteome</keyword>
<evidence type="ECO:0000313" key="3">
    <source>
        <dbReference type="Proteomes" id="UP001066276"/>
    </source>
</evidence>
<evidence type="ECO:0000313" key="2">
    <source>
        <dbReference type="EMBL" id="KAJ1166214.1"/>
    </source>
</evidence>
<comment type="caution">
    <text evidence="2">The sequence shown here is derived from an EMBL/GenBank/DDBJ whole genome shotgun (WGS) entry which is preliminary data.</text>
</comment>
<reference evidence="2" key="1">
    <citation type="journal article" date="2022" name="bioRxiv">
        <title>Sequencing and chromosome-scale assembly of the giantPleurodeles waltlgenome.</title>
        <authorList>
            <person name="Brown T."/>
            <person name="Elewa A."/>
            <person name="Iarovenko S."/>
            <person name="Subramanian E."/>
            <person name="Araus A.J."/>
            <person name="Petzold A."/>
            <person name="Susuki M."/>
            <person name="Suzuki K.-i.T."/>
            <person name="Hayashi T."/>
            <person name="Toyoda A."/>
            <person name="Oliveira C."/>
            <person name="Osipova E."/>
            <person name="Leigh N.D."/>
            <person name="Simon A."/>
            <person name="Yun M.H."/>
        </authorList>
    </citation>
    <scope>NUCLEOTIDE SEQUENCE</scope>
    <source>
        <strain evidence="2">20211129_DDA</strain>
        <tissue evidence="2">Liver</tissue>
    </source>
</reference>
<gene>
    <name evidence="2" type="ORF">NDU88_006622</name>
</gene>
<protein>
    <submittedName>
        <fullName evidence="2">Uncharacterized protein</fullName>
    </submittedName>
</protein>
<dbReference type="AlphaFoldDB" id="A0AAV7SQ50"/>
<dbReference type="Proteomes" id="UP001066276">
    <property type="component" value="Chromosome 4_2"/>
</dbReference>
<organism evidence="2 3">
    <name type="scientific">Pleurodeles waltl</name>
    <name type="common">Iberian ribbed newt</name>
    <dbReference type="NCBI Taxonomy" id="8319"/>
    <lineage>
        <taxon>Eukaryota</taxon>
        <taxon>Metazoa</taxon>
        <taxon>Chordata</taxon>
        <taxon>Craniata</taxon>
        <taxon>Vertebrata</taxon>
        <taxon>Euteleostomi</taxon>
        <taxon>Amphibia</taxon>
        <taxon>Batrachia</taxon>
        <taxon>Caudata</taxon>
        <taxon>Salamandroidea</taxon>
        <taxon>Salamandridae</taxon>
        <taxon>Pleurodelinae</taxon>
        <taxon>Pleurodeles</taxon>
    </lineage>
</organism>
<feature type="region of interest" description="Disordered" evidence="1">
    <location>
        <begin position="20"/>
        <end position="70"/>
    </location>
</feature>
<dbReference type="EMBL" id="JANPWB010000008">
    <property type="protein sequence ID" value="KAJ1166214.1"/>
    <property type="molecule type" value="Genomic_DNA"/>
</dbReference>